<keyword evidence="3" id="KW-1185">Reference proteome</keyword>
<dbReference type="Gene3D" id="3.40.1580.10">
    <property type="entry name" value="SMI1/KNR4-like"/>
    <property type="match status" value="1"/>
</dbReference>
<dbReference type="InterPro" id="IPR018958">
    <property type="entry name" value="Knr4/Smi1-like_dom"/>
</dbReference>
<accession>A0A085ZQ54</accession>
<organism evidence="2 3">
    <name type="scientific">Flavobacterium reichenbachii</name>
    <dbReference type="NCBI Taxonomy" id="362418"/>
    <lineage>
        <taxon>Bacteria</taxon>
        <taxon>Pseudomonadati</taxon>
        <taxon>Bacteroidota</taxon>
        <taxon>Flavobacteriia</taxon>
        <taxon>Flavobacteriales</taxon>
        <taxon>Flavobacteriaceae</taxon>
        <taxon>Flavobacterium</taxon>
    </lineage>
</organism>
<evidence type="ECO:0000313" key="2">
    <source>
        <dbReference type="EMBL" id="KFF06568.1"/>
    </source>
</evidence>
<evidence type="ECO:0000313" key="3">
    <source>
        <dbReference type="Proteomes" id="UP000028715"/>
    </source>
</evidence>
<evidence type="ECO:0000259" key="1">
    <source>
        <dbReference type="Pfam" id="PF09346"/>
    </source>
</evidence>
<dbReference type="EMBL" id="JPRL01000001">
    <property type="protein sequence ID" value="KFF06568.1"/>
    <property type="molecule type" value="Genomic_DNA"/>
</dbReference>
<dbReference type="Pfam" id="PF09346">
    <property type="entry name" value="SMI1_KNR4"/>
    <property type="match status" value="1"/>
</dbReference>
<reference evidence="2 3" key="1">
    <citation type="submission" date="2014-07" db="EMBL/GenBank/DDBJ databases">
        <title>Genome of Flavobacterium reichenbachii LMG 25512.</title>
        <authorList>
            <person name="Stropko S.J."/>
            <person name="Pipes S.E."/>
            <person name="Newman J.D."/>
        </authorList>
    </citation>
    <scope>NUCLEOTIDE SEQUENCE [LARGE SCALE GENOMIC DNA]</scope>
    <source>
        <strain evidence="2 3">LMG 25512</strain>
    </source>
</reference>
<dbReference type="eggNOG" id="ENOG502ZAX0">
    <property type="taxonomic scope" value="Bacteria"/>
</dbReference>
<comment type="caution">
    <text evidence="2">The sequence shown here is derived from an EMBL/GenBank/DDBJ whole genome shotgun (WGS) entry which is preliminary data.</text>
</comment>
<gene>
    <name evidence="2" type="ORF">IW19_14085</name>
</gene>
<protein>
    <recommendedName>
        <fullName evidence="1">Knr4/Smi1-like domain-containing protein</fullName>
    </recommendedName>
</protein>
<dbReference type="InterPro" id="IPR037883">
    <property type="entry name" value="Knr4/Smi1-like_sf"/>
</dbReference>
<dbReference type="STRING" id="362418.IW19_14085"/>
<dbReference type="Proteomes" id="UP000028715">
    <property type="component" value="Unassembled WGS sequence"/>
</dbReference>
<dbReference type="RefSeq" id="WP_035685112.1">
    <property type="nucleotide sequence ID" value="NZ_JPRL01000001.1"/>
</dbReference>
<feature type="domain" description="Knr4/Smi1-like" evidence="1">
    <location>
        <begin position="26"/>
        <end position="140"/>
    </location>
</feature>
<dbReference type="OrthoDB" id="3375677at2"/>
<proteinExistence type="predicted"/>
<dbReference type="SUPFAM" id="SSF160631">
    <property type="entry name" value="SMI1/KNR4-like"/>
    <property type="match status" value="1"/>
</dbReference>
<dbReference type="AlphaFoldDB" id="A0A085ZQ54"/>
<sequence>MNITELINLIKQDENCEVRPANKEIALPTNIPDDLKEFYELTDGIKLFESEPYGITIVGREEFIPTNKYLYPKDDVIWEELEGEVCNEWYLMAKIDEMSQYISIDLTNERNGQCYDSFYETHSLQGDSAIVAKNFTELLTKLYHNKGQHWYWLQDDFKKLGDAYDEPII</sequence>
<name>A0A085ZQ54_9FLAO</name>